<evidence type="ECO:0000259" key="2">
    <source>
        <dbReference type="Pfam" id="PF21922"/>
    </source>
</evidence>
<reference evidence="3" key="2">
    <citation type="submission" date="2020-09" db="EMBL/GenBank/DDBJ databases">
        <authorList>
            <person name="Sun Q."/>
            <person name="Zhou Y."/>
        </authorList>
    </citation>
    <scope>NUCLEOTIDE SEQUENCE</scope>
    <source>
        <strain evidence="3">CGMCC 1.15388</strain>
    </source>
</reference>
<sequence length="482" mass="52400">MNNAIRHTWVVSVTMFVTLFAALSIIQVALTEDLNSDPNNARQIYNDRGAPRGAITVDGSPIAESVPAENSNFDYQRVYHDPELYFGITGFFPIAAHPTGLESELNEYLSGHSDSQFFDRMTSMFTGETMEGAQVELTLDPELQRQAYDLIPEGQRGSIVVQEVDTGDIVSLASRPSYDTNDLATHSTEEYNANIAELEDSEHVSPYYFRPINSTIAPGSVFKLVDLAAMLESGDYDPDTVLENPSELDLPDSDRTLPNFTTGICHQQTESNLTWIVAQSCNTPFGEAAMDMGEEPLRDTAEDFGWNQELNIPLSTSASAFPETTSQADLAYSSIGQGSVTATPLQINMVSQGVANGGTVMHPNLVDSIRGSDLQLLEQPEPQVLGEATSEEVAGEMTEMMEAVVDEGTGQSAQSQSFDVAAKTGTAETGNEGQVHTWITGFAPADDPQYAVTVVYENIDYETGHSMTGPQMRQMLEAVIEP</sequence>
<dbReference type="InterPro" id="IPR001460">
    <property type="entry name" value="PCN-bd_Tpept"/>
</dbReference>
<reference evidence="3" key="1">
    <citation type="journal article" date="2014" name="Int. J. Syst. Evol. Microbiol.">
        <title>Complete genome sequence of Corynebacterium casei LMG S-19264T (=DSM 44701T), isolated from a smear-ripened cheese.</title>
        <authorList>
            <consortium name="US DOE Joint Genome Institute (JGI-PGF)"/>
            <person name="Walter F."/>
            <person name="Albersmeier A."/>
            <person name="Kalinowski J."/>
            <person name="Ruckert C."/>
        </authorList>
    </citation>
    <scope>NUCLEOTIDE SEQUENCE</scope>
    <source>
        <strain evidence="3">CGMCC 1.15388</strain>
    </source>
</reference>
<dbReference type="InterPro" id="IPR054120">
    <property type="entry name" value="PBPA_dimer"/>
</dbReference>
<proteinExistence type="predicted"/>
<accession>A0A917AM32</accession>
<dbReference type="SUPFAM" id="SSF56601">
    <property type="entry name" value="beta-lactamase/transpeptidase-like"/>
    <property type="match status" value="1"/>
</dbReference>
<evidence type="ECO:0000259" key="1">
    <source>
        <dbReference type="Pfam" id="PF00905"/>
    </source>
</evidence>
<keyword evidence="4" id="KW-1185">Reference proteome</keyword>
<dbReference type="RefSeq" id="WP_188682020.1">
    <property type="nucleotide sequence ID" value="NZ_BMIS01000001.1"/>
</dbReference>
<gene>
    <name evidence="3" type="primary">pbp</name>
    <name evidence="3" type="ORF">GCM10011401_00980</name>
</gene>
<name>A0A917AM32_9MICC</name>
<dbReference type="InterPro" id="IPR012338">
    <property type="entry name" value="Beta-lactam/transpept-like"/>
</dbReference>
<dbReference type="GO" id="GO:0008658">
    <property type="term" value="F:penicillin binding"/>
    <property type="evidence" value="ECO:0007669"/>
    <property type="project" value="InterPro"/>
</dbReference>
<feature type="domain" description="Penicillin-binding protein transpeptidase" evidence="1">
    <location>
        <begin position="157"/>
        <end position="475"/>
    </location>
</feature>
<dbReference type="Pfam" id="PF21922">
    <property type="entry name" value="PBP_dimer_2"/>
    <property type="match status" value="1"/>
</dbReference>
<dbReference type="Gene3D" id="3.90.1310.10">
    <property type="entry name" value="Penicillin-binding protein 2a (Domain 2)"/>
    <property type="match status" value="1"/>
</dbReference>
<feature type="domain" description="Penicillin binding protein A dimerisation" evidence="2">
    <location>
        <begin position="52"/>
        <end position="135"/>
    </location>
</feature>
<evidence type="ECO:0000313" key="3">
    <source>
        <dbReference type="EMBL" id="GGE58038.1"/>
    </source>
</evidence>
<dbReference type="GO" id="GO:0071972">
    <property type="term" value="F:peptidoglycan L,D-transpeptidase activity"/>
    <property type="evidence" value="ECO:0007669"/>
    <property type="project" value="TreeGrafter"/>
</dbReference>
<dbReference type="AlphaFoldDB" id="A0A917AM32"/>
<dbReference type="Gene3D" id="3.40.710.10">
    <property type="entry name" value="DD-peptidase/beta-lactamase superfamily"/>
    <property type="match status" value="1"/>
</dbReference>
<dbReference type="InterPro" id="IPR050515">
    <property type="entry name" value="Beta-lactam/transpept"/>
</dbReference>
<organism evidence="3 4">
    <name type="scientific">Nesterenkonia cremea</name>
    <dbReference type="NCBI Taxonomy" id="1882340"/>
    <lineage>
        <taxon>Bacteria</taxon>
        <taxon>Bacillati</taxon>
        <taxon>Actinomycetota</taxon>
        <taxon>Actinomycetes</taxon>
        <taxon>Micrococcales</taxon>
        <taxon>Micrococcaceae</taxon>
        <taxon>Nesterenkonia</taxon>
    </lineage>
</organism>
<dbReference type="Pfam" id="PF00905">
    <property type="entry name" value="Transpeptidase"/>
    <property type="match status" value="1"/>
</dbReference>
<dbReference type="Proteomes" id="UP000633136">
    <property type="component" value="Unassembled WGS sequence"/>
</dbReference>
<dbReference type="PANTHER" id="PTHR30627:SF24">
    <property type="entry name" value="PENICILLIN-BINDING PROTEIN 4B"/>
    <property type="match status" value="1"/>
</dbReference>
<dbReference type="EMBL" id="BMIS01000001">
    <property type="protein sequence ID" value="GGE58038.1"/>
    <property type="molecule type" value="Genomic_DNA"/>
</dbReference>
<dbReference type="GO" id="GO:0071555">
    <property type="term" value="P:cell wall organization"/>
    <property type="evidence" value="ECO:0007669"/>
    <property type="project" value="TreeGrafter"/>
</dbReference>
<dbReference type="PANTHER" id="PTHR30627">
    <property type="entry name" value="PEPTIDOGLYCAN D,D-TRANSPEPTIDASE"/>
    <property type="match status" value="1"/>
</dbReference>
<comment type="caution">
    <text evidence="3">The sequence shown here is derived from an EMBL/GenBank/DDBJ whole genome shotgun (WGS) entry which is preliminary data.</text>
</comment>
<dbReference type="GO" id="GO:0005886">
    <property type="term" value="C:plasma membrane"/>
    <property type="evidence" value="ECO:0007669"/>
    <property type="project" value="TreeGrafter"/>
</dbReference>
<evidence type="ECO:0000313" key="4">
    <source>
        <dbReference type="Proteomes" id="UP000633136"/>
    </source>
</evidence>
<protein>
    <submittedName>
        <fullName evidence="3">Penicillin-binding protein</fullName>
    </submittedName>
</protein>